<dbReference type="AlphaFoldDB" id="A0A8K0EFT9"/>
<name>A0A8K0EFT9_BRALA</name>
<dbReference type="EMBL" id="OV696702">
    <property type="protein sequence ID" value="CAH1249323.1"/>
    <property type="molecule type" value="Genomic_DNA"/>
</dbReference>
<feature type="compositionally biased region" description="Low complexity" evidence="1">
    <location>
        <begin position="114"/>
        <end position="125"/>
    </location>
</feature>
<accession>A0A8K0EFT9</accession>
<evidence type="ECO:0000256" key="1">
    <source>
        <dbReference type="SAM" id="MobiDB-lite"/>
    </source>
</evidence>
<keyword evidence="3" id="KW-1185">Reference proteome</keyword>
<proteinExistence type="predicted"/>
<evidence type="ECO:0000313" key="3">
    <source>
        <dbReference type="Proteomes" id="UP000838412"/>
    </source>
</evidence>
<feature type="compositionally biased region" description="Polar residues" evidence="1">
    <location>
        <begin position="126"/>
        <end position="136"/>
    </location>
</feature>
<dbReference type="Proteomes" id="UP000838412">
    <property type="component" value="Chromosome 17"/>
</dbReference>
<gene>
    <name evidence="2" type="primary">Hypp8585</name>
    <name evidence="2" type="ORF">BLAG_LOCUS10471</name>
</gene>
<protein>
    <submittedName>
        <fullName evidence="2">Hypp8585 protein</fullName>
    </submittedName>
</protein>
<sequence length="355" mass="39160">MTSKSPTVAVFVSNPMRFFIVRMDATAGTLKDLRQAATKQGKNISNCSFTTPEGEVIGKSIEHLLHYENILHGSGKGFLRMERACPKATLSSTSSESPLPLDHTPSDSPLPMATTSSESSPPSTSVQSQYFTPQNHNGHHLEAKSQIDPPIASIFSESPPPSMSRNTPFPSSSGPPPELYPVFTNKRKWTCTPKFHVYSEDDIANCTTDKEKQYKQLWNNIGEEEAVQGMTKAQMQEEVNERWRAIKAKAADPTPTTISSTTVVNHTTSTSTSTTIVTVTTTVTTVTTTPLLDQLPGLRAKMITDKDHLVENNLQRYFDNPQELDKVVEVIKRKYVKKGVTAGFVKHHVLKVTVS</sequence>
<feature type="compositionally biased region" description="Polar residues" evidence="1">
    <location>
        <begin position="163"/>
        <end position="172"/>
    </location>
</feature>
<dbReference type="OrthoDB" id="10044591at2759"/>
<feature type="compositionally biased region" description="Low complexity" evidence="1">
    <location>
        <begin position="89"/>
        <end position="101"/>
    </location>
</feature>
<feature type="region of interest" description="Disordered" evidence="1">
    <location>
        <begin position="89"/>
        <end position="177"/>
    </location>
</feature>
<reference evidence="2" key="1">
    <citation type="submission" date="2022-01" db="EMBL/GenBank/DDBJ databases">
        <authorList>
            <person name="Braso-Vives M."/>
        </authorList>
    </citation>
    <scope>NUCLEOTIDE SEQUENCE</scope>
</reference>
<organism evidence="2 3">
    <name type="scientific">Branchiostoma lanceolatum</name>
    <name type="common">Common lancelet</name>
    <name type="synonym">Amphioxus lanceolatum</name>
    <dbReference type="NCBI Taxonomy" id="7740"/>
    <lineage>
        <taxon>Eukaryota</taxon>
        <taxon>Metazoa</taxon>
        <taxon>Chordata</taxon>
        <taxon>Cephalochordata</taxon>
        <taxon>Leptocardii</taxon>
        <taxon>Amphioxiformes</taxon>
        <taxon>Branchiostomatidae</taxon>
        <taxon>Branchiostoma</taxon>
    </lineage>
</organism>
<evidence type="ECO:0000313" key="2">
    <source>
        <dbReference type="EMBL" id="CAH1249323.1"/>
    </source>
</evidence>